<gene>
    <name evidence="1" type="ORF">HNP39_000525</name>
</gene>
<protein>
    <submittedName>
        <fullName evidence="1">Uncharacterized protein</fullName>
    </submittedName>
</protein>
<reference evidence="1 2" key="1">
    <citation type="submission" date="2020-08" db="EMBL/GenBank/DDBJ databases">
        <title>Functional genomics of gut bacteria from endangered species of beetles.</title>
        <authorList>
            <person name="Carlos-Shanley C."/>
        </authorList>
    </citation>
    <scope>NUCLEOTIDE SEQUENCE [LARGE SCALE GENOMIC DNA]</scope>
    <source>
        <strain evidence="1 2">S00152</strain>
    </source>
</reference>
<proteinExistence type="predicted"/>
<organism evidence="1 2">
    <name type="scientific">Bacillus aerius</name>
    <dbReference type="NCBI Taxonomy" id="293388"/>
    <lineage>
        <taxon>Bacteria</taxon>
        <taxon>Bacillati</taxon>
        <taxon>Bacillota</taxon>
        <taxon>Bacilli</taxon>
        <taxon>Bacillales</taxon>
        <taxon>Bacillaceae</taxon>
        <taxon>Bacillus</taxon>
    </lineage>
</organism>
<dbReference type="Proteomes" id="UP000517315">
    <property type="component" value="Unassembled WGS sequence"/>
</dbReference>
<name>A0ABR6AY61_9BACI</name>
<comment type="caution">
    <text evidence="1">The sequence shown here is derived from an EMBL/GenBank/DDBJ whole genome shotgun (WGS) entry which is preliminary data.</text>
</comment>
<accession>A0ABR6AY61</accession>
<dbReference type="EMBL" id="JACJIG010000001">
    <property type="protein sequence ID" value="MBA8916813.1"/>
    <property type="molecule type" value="Genomic_DNA"/>
</dbReference>
<keyword evidence="2" id="KW-1185">Reference proteome</keyword>
<evidence type="ECO:0000313" key="1">
    <source>
        <dbReference type="EMBL" id="MBA8916813.1"/>
    </source>
</evidence>
<sequence>MKFKLGTLGDINQFLKKDIYSTKTVHFSGEKRLKYHFIVTMEKKKKLMYHHTNSKKLTKVNIGDYEK</sequence>
<evidence type="ECO:0000313" key="2">
    <source>
        <dbReference type="Proteomes" id="UP000517315"/>
    </source>
</evidence>